<dbReference type="AlphaFoldDB" id="A0A2A9DZ43"/>
<feature type="transmembrane region" description="Helical" evidence="7">
    <location>
        <begin position="21"/>
        <end position="50"/>
    </location>
</feature>
<dbReference type="PROSITE" id="PS50929">
    <property type="entry name" value="ABC_TM1F"/>
    <property type="match status" value="1"/>
</dbReference>
<evidence type="ECO:0000313" key="10">
    <source>
        <dbReference type="EMBL" id="PFG31200.1"/>
    </source>
</evidence>
<keyword evidence="6 7" id="KW-0472">Membrane</keyword>
<dbReference type="GO" id="GO:0140359">
    <property type="term" value="F:ABC-type transporter activity"/>
    <property type="evidence" value="ECO:0007669"/>
    <property type="project" value="InterPro"/>
</dbReference>
<keyword evidence="11" id="KW-1185">Reference proteome</keyword>
<evidence type="ECO:0000256" key="5">
    <source>
        <dbReference type="ARBA" id="ARBA00022989"/>
    </source>
</evidence>
<evidence type="ECO:0000256" key="2">
    <source>
        <dbReference type="ARBA" id="ARBA00022692"/>
    </source>
</evidence>
<dbReference type="Gene3D" id="1.20.1560.10">
    <property type="entry name" value="ABC transporter type 1, transmembrane domain"/>
    <property type="match status" value="1"/>
</dbReference>
<dbReference type="CDD" id="cd03228">
    <property type="entry name" value="ABCC_MRP_Like"/>
    <property type="match status" value="1"/>
</dbReference>
<reference evidence="10 11" key="1">
    <citation type="submission" date="2017-10" db="EMBL/GenBank/DDBJ databases">
        <title>Sequencing the genomes of 1000 actinobacteria strains.</title>
        <authorList>
            <person name="Klenk H.-P."/>
        </authorList>
    </citation>
    <scope>NUCLEOTIDE SEQUENCE [LARGE SCALE GENOMIC DNA]</scope>
    <source>
        <strain evidence="10 11">DSM 21798</strain>
    </source>
</reference>
<dbReference type="PROSITE" id="PS50893">
    <property type="entry name" value="ABC_TRANSPORTER_2"/>
    <property type="match status" value="1"/>
</dbReference>
<keyword evidence="5 7" id="KW-1133">Transmembrane helix</keyword>
<dbReference type="SMART" id="SM00382">
    <property type="entry name" value="AAA"/>
    <property type="match status" value="1"/>
</dbReference>
<feature type="transmembrane region" description="Helical" evidence="7">
    <location>
        <begin position="56"/>
        <end position="78"/>
    </location>
</feature>
<feature type="transmembrane region" description="Helical" evidence="7">
    <location>
        <begin position="246"/>
        <end position="269"/>
    </location>
</feature>
<proteinExistence type="predicted"/>
<dbReference type="InterPro" id="IPR011527">
    <property type="entry name" value="ABC1_TM_dom"/>
</dbReference>
<protein>
    <submittedName>
        <fullName evidence="10">ATP-binding cassette subfamily C protein CydC</fullName>
    </submittedName>
</protein>
<dbReference type="SUPFAM" id="SSF52540">
    <property type="entry name" value="P-loop containing nucleoside triphosphate hydrolases"/>
    <property type="match status" value="1"/>
</dbReference>
<dbReference type="PANTHER" id="PTHR24221:SF654">
    <property type="entry name" value="ATP-BINDING CASSETTE SUB-FAMILY B MEMBER 6"/>
    <property type="match status" value="1"/>
</dbReference>
<dbReference type="GO" id="GO:0034775">
    <property type="term" value="P:glutathione transmembrane transport"/>
    <property type="evidence" value="ECO:0007669"/>
    <property type="project" value="InterPro"/>
</dbReference>
<evidence type="ECO:0000259" key="8">
    <source>
        <dbReference type="PROSITE" id="PS50893"/>
    </source>
</evidence>
<evidence type="ECO:0000256" key="3">
    <source>
        <dbReference type="ARBA" id="ARBA00022741"/>
    </source>
</evidence>
<dbReference type="GO" id="GO:0005886">
    <property type="term" value="C:plasma membrane"/>
    <property type="evidence" value="ECO:0007669"/>
    <property type="project" value="UniProtKB-SubCell"/>
</dbReference>
<dbReference type="SUPFAM" id="SSF90123">
    <property type="entry name" value="ABC transporter transmembrane region"/>
    <property type="match status" value="1"/>
</dbReference>
<dbReference type="InterPro" id="IPR003439">
    <property type="entry name" value="ABC_transporter-like_ATP-bd"/>
</dbReference>
<dbReference type="NCBIfam" id="TIGR02868">
    <property type="entry name" value="CydC"/>
    <property type="match status" value="1"/>
</dbReference>
<dbReference type="InterPro" id="IPR036640">
    <property type="entry name" value="ABC1_TM_sf"/>
</dbReference>
<sequence length="557" mass="59147">MSAISARSERRRVLRSALPSVTQAMPGMLSGIATGLSVVALLATSAWLIVRAAEQPPVLFLTMAAVGVRAFALSRAVFRYLERLYSHDAVFRQLAALRSGVLERLIPRAPAGLSSHSRGSLLNVVVADVDELQNLSLRVVQPIVVAATVSVLSVTGVALLSPEAAVLLLIALVVCGAGSAWATRLVAGAAERSIAPKREALTSAIIDYIQGFAVLSHFGAEPAARERVYAADAALTRTVLRRSRGFGLGAGIVAVCAGLTVAGAILIGARLVGDDGVGGPVFAVVALVPLAVFEVVGTLPVALGHWRSVRSSADRLARVAPQGVPTEIPDECHETHLPSRRGTRLTLRDVTARWPGHEAPSITHVDLDVEPGECVIIEGSSGSGKTTLANVLVRFLDHEGCYLIGGEEARDPAEVRALVGLCEQHPYLFDESVRQNLLFARDTATDAELMDVLDRVGLSEWVDSRGGLDAPVGERGALVSGGQAQRLSLARALLRDFPILVLDEPTANVDPDRADALLRDMIDASRSRGRSTIVITHDDVPEWLVDKRFTMREGSLV</sequence>
<dbReference type="GO" id="GO:0045454">
    <property type="term" value="P:cell redox homeostasis"/>
    <property type="evidence" value="ECO:0007669"/>
    <property type="project" value="InterPro"/>
</dbReference>
<evidence type="ECO:0000256" key="7">
    <source>
        <dbReference type="SAM" id="Phobius"/>
    </source>
</evidence>
<dbReference type="Gene3D" id="3.40.50.300">
    <property type="entry name" value="P-loop containing nucleotide triphosphate hydrolases"/>
    <property type="match status" value="1"/>
</dbReference>
<feature type="transmembrane region" description="Helical" evidence="7">
    <location>
        <begin position="139"/>
        <end position="160"/>
    </location>
</feature>
<evidence type="ECO:0000256" key="4">
    <source>
        <dbReference type="ARBA" id="ARBA00022840"/>
    </source>
</evidence>
<keyword evidence="3" id="KW-0547">Nucleotide-binding</keyword>
<feature type="transmembrane region" description="Helical" evidence="7">
    <location>
        <begin position="281"/>
        <end position="303"/>
    </location>
</feature>
<dbReference type="EMBL" id="PDJE01000001">
    <property type="protein sequence ID" value="PFG31200.1"/>
    <property type="molecule type" value="Genomic_DNA"/>
</dbReference>
<dbReference type="InterPro" id="IPR039421">
    <property type="entry name" value="Type_1_exporter"/>
</dbReference>
<evidence type="ECO:0000259" key="9">
    <source>
        <dbReference type="PROSITE" id="PS50929"/>
    </source>
</evidence>
<dbReference type="Proteomes" id="UP000221369">
    <property type="component" value="Unassembled WGS sequence"/>
</dbReference>
<feature type="domain" description="ABC transporter" evidence="8">
    <location>
        <begin position="345"/>
        <end position="557"/>
    </location>
</feature>
<comment type="caution">
    <text evidence="10">The sequence shown here is derived from an EMBL/GenBank/DDBJ whole genome shotgun (WGS) entry which is preliminary data.</text>
</comment>
<comment type="subcellular location">
    <subcellularLocation>
        <location evidence="1">Cell membrane</location>
        <topology evidence="1">Multi-pass membrane protein</topology>
    </subcellularLocation>
</comment>
<keyword evidence="4 10" id="KW-0067">ATP-binding</keyword>
<accession>A0A2A9DZ43</accession>
<organism evidence="10 11">
    <name type="scientific">Paramicrobacterium agarici</name>
    <dbReference type="NCBI Taxonomy" id="630514"/>
    <lineage>
        <taxon>Bacteria</taxon>
        <taxon>Bacillati</taxon>
        <taxon>Actinomycetota</taxon>
        <taxon>Actinomycetes</taxon>
        <taxon>Micrococcales</taxon>
        <taxon>Microbacteriaceae</taxon>
        <taxon>Paramicrobacterium</taxon>
    </lineage>
</organism>
<dbReference type="GO" id="GO:0016887">
    <property type="term" value="F:ATP hydrolysis activity"/>
    <property type="evidence" value="ECO:0007669"/>
    <property type="project" value="InterPro"/>
</dbReference>
<feature type="domain" description="ABC transmembrane type-1" evidence="9">
    <location>
        <begin position="27"/>
        <end position="308"/>
    </location>
</feature>
<dbReference type="InterPro" id="IPR003593">
    <property type="entry name" value="AAA+_ATPase"/>
</dbReference>
<dbReference type="GO" id="GO:0005524">
    <property type="term" value="F:ATP binding"/>
    <property type="evidence" value="ECO:0007669"/>
    <property type="project" value="UniProtKB-KW"/>
</dbReference>
<gene>
    <name evidence="10" type="ORF">ATJ78_2155</name>
</gene>
<dbReference type="RefSeq" id="WP_098407573.1">
    <property type="nucleotide sequence ID" value="NZ_PDJE01000001.1"/>
</dbReference>
<evidence type="ECO:0000313" key="11">
    <source>
        <dbReference type="Proteomes" id="UP000221369"/>
    </source>
</evidence>
<dbReference type="PROSITE" id="PS00211">
    <property type="entry name" value="ABC_TRANSPORTER_1"/>
    <property type="match status" value="1"/>
</dbReference>
<dbReference type="InterPro" id="IPR017871">
    <property type="entry name" value="ABC_transporter-like_CS"/>
</dbReference>
<dbReference type="Pfam" id="PF00005">
    <property type="entry name" value="ABC_tran"/>
    <property type="match status" value="1"/>
</dbReference>
<dbReference type="PANTHER" id="PTHR24221">
    <property type="entry name" value="ATP-BINDING CASSETTE SUB-FAMILY B"/>
    <property type="match status" value="1"/>
</dbReference>
<dbReference type="InterPro" id="IPR014223">
    <property type="entry name" value="ABC_CydC/D"/>
</dbReference>
<name>A0A2A9DZ43_9MICO</name>
<evidence type="ECO:0000256" key="6">
    <source>
        <dbReference type="ARBA" id="ARBA00023136"/>
    </source>
</evidence>
<evidence type="ECO:0000256" key="1">
    <source>
        <dbReference type="ARBA" id="ARBA00004651"/>
    </source>
</evidence>
<dbReference type="InterPro" id="IPR027417">
    <property type="entry name" value="P-loop_NTPase"/>
</dbReference>
<feature type="transmembrane region" description="Helical" evidence="7">
    <location>
        <begin position="166"/>
        <end position="187"/>
    </location>
</feature>
<dbReference type="Pfam" id="PF00664">
    <property type="entry name" value="ABC_membrane"/>
    <property type="match status" value="1"/>
</dbReference>
<keyword evidence="2 7" id="KW-0812">Transmembrane</keyword>